<feature type="compositionally biased region" description="Polar residues" evidence="10">
    <location>
        <begin position="605"/>
        <end position="614"/>
    </location>
</feature>
<name>A0A1G4MGH3_LACFM</name>
<keyword evidence="14" id="KW-1185">Reference proteome</keyword>
<dbReference type="PANTHER" id="PTHR48022">
    <property type="entry name" value="PLASTIDIC GLUCOSE TRANSPORTER 4"/>
    <property type="match status" value="1"/>
</dbReference>
<feature type="region of interest" description="Disordered" evidence="10">
    <location>
        <begin position="10"/>
        <end position="36"/>
    </location>
</feature>
<dbReference type="InterPro" id="IPR005828">
    <property type="entry name" value="MFS_sugar_transport-like"/>
</dbReference>
<dbReference type="SUPFAM" id="SSF103473">
    <property type="entry name" value="MFS general substrate transporter"/>
    <property type="match status" value="1"/>
</dbReference>
<keyword evidence="3 9" id="KW-0813">Transport</keyword>
<evidence type="ECO:0000256" key="6">
    <source>
        <dbReference type="ARBA" id="ARBA00022989"/>
    </source>
</evidence>
<dbReference type="OMA" id="PAFNMKY"/>
<dbReference type="EMBL" id="LT598486">
    <property type="protein sequence ID" value="SCW03017.1"/>
    <property type="molecule type" value="Genomic_DNA"/>
</dbReference>
<feature type="transmembrane region" description="Helical" evidence="11">
    <location>
        <begin position="277"/>
        <end position="300"/>
    </location>
</feature>
<dbReference type="NCBIfam" id="TIGR00879">
    <property type="entry name" value="SP"/>
    <property type="match status" value="1"/>
</dbReference>
<evidence type="ECO:0000256" key="5">
    <source>
        <dbReference type="ARBA" id="ARBA00022692"/>
    </source>
</evidence>
<evidence type="ECO:0000256" key="11">
    <source>
        <dbReference type="SAM" id="Phobius"/>
    </source>
</evidence>
<proteinExistence type="inferred from homology"/>
<comment type="subcellular location">
    <subcellularLocation>
        <location evidence="1">Membrane</location>
        <topology evidence="1">Multi-pass membrane protein</topology>
    </subcellularLocation>
</comment>
<evidence type="ECO:0000256" key="4">
    <source>
        <dbReference type="ARBA" id="ARBA00022597"/>
    </source>
</evidence>
<dbReference type="InterPro" id="IPR036259">
    <property type="entry name" value="MFS_trans_sf"/>
</dbReference>
<protein>
    <submittedName>
        <fullName evidence="13">LAFE_0G01112g1_1</fullName>
    </submittedName>
</protein>
<dbReference type="PROSITE" id="PS00217">
    <property type="entry name" value="SUGAR_TRANSPORT_2"/>
    <property type="match status" value="1"/>
</dbReference>
<sequence length="614" mass="68392">MKNILSLVEKNKNASKSGSSGLGNELNGVNNNSLMMDDMNNKKSDVELVHMEHAPGSASPEDENNVENMMLNATLDAKEADESERTMPLLKALKTYPKAAAWSLLVSTTLIMEGYDTAILGSFYALPIFQKEFGSLNSKTGEYEISVSWQIGLSLCYVAGEIVGLQLTGYSVGFMGNRYTLILSLLMLGAFTFILYFCKSLGMIAVGQALCGMPWGCFQTLTVSYASEICPLALRYYLTTYSNLCWLFGQLFASGIMKNSQNNYPNSELGYRLPFALQWIWPVPLMVGIFLAPESPWWLMKKGRIDQARRSLERTLNGKGIEKEVMITKELEKIKLTIEKEQKLKDSEGSYLDCIRDKISRRRTRVTCLVWVGQATCGSVLIGYSTYFYEKAGVSTETAFTFSIIQYCLGIAATFVSWWASKYVGRFQLYAVGLGFQAAMYFIIGGLGCSDTKGSQMGSGALLMVVNFFYNLGIGPVVYCLVSELPSSRLRTKTIILARNSYNLTQIVTMVLALYQLNSEKWNWGAKSGFFWGGFCLATLAWAIYDLPETSGRTFGEINELFRLGVPARKFKTTKVDPFTITAAEEDLNDEERKASMESFFEAENNAQPPASEI</sequence>
<dbReference type="InterPro" id="IPR003663">
    <property type="entry name" value="Sugar/inositol_transpt"/>
</dbReference>
<feature type="transmembrane region" description="Helical" evidence="11">
    <location>
        <begin position="494"/>
        <end position="517"/>
    </location>
</feature>
<evidence type="ECO:0000256" key="9">
    <source>
        <dbReference type="RuleBase" id="RU003346"/>
    </source>
</evidence>
<evidence type="ECO:0000313" key="14">
    <source>
        <dbReference type="Proteomes" id="UP000190831"/>
    </source>
</evidence>
<feature type="transmembrane region" description="Helical" evidence="11">
    <location>
        <begin position="366"/>
        <end position="387"/>
    </location>
</feature>
<keyword evidence="6 11" id="KW-1133">Transmembrane helix</keyword>
<evidence type="ECO:0000256" key="10">
    <source>
        <dbReference type="SAM" id="MobiDB-lite"/>
    </source>
</evidence>
<dbReference type="GO" id="GO:0016020">
    <property type="term" value="C:membrane"/>
    <property type="evidence" value="ECO:0007669"/>
    <property type="project" value="UniProtKB-SubCell"/>
</dbReference>
<evidence type="ECO:0000256" key="2">
    <source>
        <dbReference type="ARBA" id="ARBA00010992"/>
    </source>
</evidence>
<comment type="similarity">
    <text evidence="2 9">Belongs to the major facilitator superfamily. Sugar transporter (TC 2.A.1.1) family.</text>
</comment>
<evidence type="ECO:0000313" key="13">
    <source>
        <dbReference type="EMBL" id="SCW03017.1"/>
    </source>
</evidence>
<dbReference type="InterPro" id="IPR005829">
    <property type="entry name" value="Sugar_transporter_CS"/>
</dbReference>
<feature type="transmembrane region" description="Helical" evidence="11">
    <location>
        <begin position="179"/>
        <end position="197"/>
    </location>
</feature>
<dbReference type="InterPro" id="IPR020846">
    <property type="entry name" value="MFS_dom"/>
</dbReference>
<keyword evidence="5 11" id="KW-0812">Transmembrane</keyword>
<feature type="transmembrane region" description="Helical" evidence="11">
    <location>
        <begin position="427"/>
        <end position="448"/>
    </location>
</feature>
<dbReference type="OrthoDB" id="6612291at2759"/>
<dbReference type="Proteomes" id="UP000190831">
    <property type="component" value="Chromosome G"/>
</dbReference>
<dbReference type="AlphaFoldDB" id="A0A1G4MGH3"/>
<dbReference type="Gene3D" id="1.20.1250.20">
    <property type="entry name" value="MFS general substrate transporter like domains"/>
    <property type="match status" value="1"/>
</dbReference>
<evidence type="ECO:0000256" key="1">
    <source>
        <dbReference type="ARBA" id="ARBA00004141"/>
    </source>
</evidence>
<evidence type="ECO:0000256" key="3">
    <source>
        <dbReference type="ARBA" id="ARBA00022448"/>
    </source>
</evidence>
<keyword evidence="4" id="KW-0762">Sugar transport</keyword>
<feature type="compositionally biased region" description="Low complexity" evidence="10">
    <location>
        <begin position="14"/>
        <end position="36"/>
    </location>
</feature>
<reference evidence="13 14" key="1">
    <citation type="submission" date="2016-03" db="EMBL/GenBank/DDBJ databases">
        <authorList>
            <person name="Devillers H."/>
        </authorList>
    </citation>
    <scope>NUCLEOTIDE SEQUENCE [LARGE SCALE GENOMIC DNA]</scope>
    <source>
        <strain evidence="13">CBS 6772</strain>
    </source>
</reference>
<feature type="transmembrane region" description="Helical" evidence="11">
    <location>
        <begin position="529"/>
        <end position="545"/>
    </location>
</feature>
<dbReference type="GO" id="GO:0005351">
    <property type="term" value="F:carbohydrate:proton symporter activity"/>
    <property type="evidence" value="ECO:0007669"/>
    <property type="project" value="TreeGrafter"/>
</dbReference>
<dbReference type="GO" id="GO:0000023">
    <property type="term" value="P:maltose metabolic process"/>
    <property type="evidence" value="ECO:0007669"/>
    <property type="project" value="UniProtKB-KW"/>
</dbReference>
<gene>
    <name evidence="13" type="ORF">LAFE_0G01112G</name>
</gene>
<dbReference type="Pfam" id="PF00083">
    <property type="entry name" value="Sugar_tr"/>
    <property type="match status" value="1"/>
</dbReference>
<evidence type="ECO:0000259" key="12">
    <source>
        <dbReference type="PROSITE" id="PS50850"/>
    </source>
</evidence>
<keyword evidence="8" id="KW-0462">Maltose metabolism</keyword>
<accession>A0A1G4MGH3</accession>
<dbReference type="FunFam" id="1.20.1250.20:FF:000254">
    <property type="entry name" value="MAL31p Maltose permease"/>
    <property type="match status" value="1"/>
</dbReference>
<organism evidence="13 14">
    <name type="scientific">Lachancea fermentati</name>
    <name type="common">Zygosaccharomyces fermentati</name>
    <dbReference type="NCBI Taxonomy" id="4955"/>
    <lineage>
        <taxon>Eukaryota</taxon>
        <taxon>Fungi</taxon>
        <taxon>Dikarya</taxon>
        <taxon>Ascomycota</taxon>
        <taxon>Saccharomycotina</taxon>
        <taxon>Saccharomycetes</taxon>
        <taxon>Saccharomycetales</taxon>
        <taxon>Saccharomycetaceae</taxon>
        <taxon>Lachancea</taxon>
    </lineage>
</organism>
<feature type="transmembrane region" description="Helical" evidence="11">
    <location>
        <begin position="460"/>
        <end position="482"/>
    </location>
</feature>
<feature type="transmembrane region" description="Helical" evidence="11">
    <location>
        <begin position="399"/>
        <end position="420"/>
    </location>
</feature>
<evidence type="ECO:0000256" key="8">
    <source>
        <dbReference type="ARBA" id="ARBA00026248"/>
    </source>
</evidence>
<feature type="transmembrane region" description="Helical" evidence="11">
    <location>
        <begin position="238"/>
        <end position="257"/>
    </location>
</feature>
<dbReference type="PROSITE" id="PS50850">
    <property type="entry name" value="MFS"/>
    <property type="match status" value="1"/>
</dbReference>
<feature type="domain" description="Major facilitator superfamily (MFS) profile" evidence="12">
    <location>
        <begin position="102"/>
        <end position="551"/>
    </location>
</feature>
<dbReference type="PANTHER" id="PTHR48022:SF5">
    <property type="entry name" value="ALPHA-GLUCOSIDES PERMEASE MPH2-RELATED"/>
    <property type="match status" value="1"/>
</dbReference>
<keyword evidence="7 11" id="KW-0472">Membrane</keyword>
<dbReference type="InterPro" id="IPR050360">
    <property type="entry name" value="MFS_Sugar_Transporters"/>
</dbReference>
<evidence type="ECO:0000256" key="7">
    <source>
        <dbReference type="ARBA" id="ARBA00023136"/>
    </source>
</evidence>
<feature type="region of interest" description="Disordered" evidence="10">
    <location>
        <begin position="589"/>
        <end position="614"/>
    </location>
</feature>